<name>A0A1Z2SC75_VIBGA</name>
<feature type="region of interest" description="Disordered" evidence="7">
    <location>
        <begin position="1"/>
        <end position="28"/>
    </location>
</feature>
<evidence type="ECO:0000256" key="4">
    <source>
        <dbReference type="ARBA" id="ARBA00022741"/>
    </source>
</evidence>
<keyword evidence="5 9" id="KW-0418">Kinase</keyword>
<protein>
    <recommendedName>
        <fullName evidence="2">hydroxymethylpyrimidine kinase</fullName>
        <ecNumber evidence="2">2.7.1.49</ecNumber>
    </recommendedName>
</protein>
<dbReference type="KEGG" id="vga:BSQ33_02925"/>
<reference evidence="9 10" key="1">
    <citation type="submission" date="2016-12" db="EMBL/GenBank/DDBJ databases">
        <authorList>
            <person name="Song W.-J."/>
            <person name="Kurnit D.M."/>
        </authorList>
    </citation>
    <scope>NUCLEOTIDE SEQUENCE [LARGE SCALE GENOMIC DNA]</scope>
    <source>
        <strain evidence="9 10">ATCC 43942</strain>
    </source>
</reference>
<evidence type="ECO:0000256" key="1">
    <source>
        <dbReference type="ARBA" id="ARBA00004948"/>
    </source>
</evidence>
<dbReference type="GO" id="GO:0009228">
    <property type="term" value="P:thiamine biosynthetic process"/>
    <property type="evidence" value="ECO:0007669"/>
    <property type="project" value="InterPro"/>
</dbReference>
<gene>
    <name evidence="9" type="ORF">BSQ33_02925</name>
</gene>
<dbReference type="UniPathway" id="UPA00060">
    <property type="reaction ID" value="UER00138"/>
</dbReference>
<organism evidence="9 10">
    <name type="scientific">Vibrio gazogenes</name>
    <dbReference type="NCBI Taxonomy" id="687"/>
    <lineage>
        <taxon>Bacteria</taxon>
        <taxon>Pseudomonadati</taxon>
        <taxon>Pseudomonadota</taxon>
        <taxon>Gammaproteobacteria</taxon>
        <taxon>Vibrionales</taxon>
        <taxon>Vibrionaceae</taxon>
        <taxon>Vibrio</taxon>
    </lineage>
</organism>
<dbReference type="InterPro" id="IPR013749">
    <property type="entry name" value="PM/HMP-P_kinase-1"/>
</dbReference>
<comment type="pathway">
    <text evidence="1">Cofactor biosynthesis; thiamine diphosphate biosynthesis.</text>
</comment>
<dbReference type="GO" id="GO:0009229">
    <property type="term" value="P:thiamine diphosphate biosynthetic process"/>
    <property type="evidence" value="ECO:0007669"/>
    <property type="project" value="UniProtKB-UniPathway"/>
</dbReference>
<dbReference type="InterPro" id="IPR029056">
    <property type="entry name" value="Ribokinase-like"/>
</dbReference>
<dbReference type="Gene3D" id="3.40.1190.20">
    <property type="match status" value="1"/>
</dbReference>
<keyword evidence="3" id="KW-0808">Transferase</keyword>
<keyword evidence="6" id="KW-0067">ATP-binding</keyword>
<evidence type="ECO:0000256" key="3">
    <source>
        <dbReference type="ARBA" id="ARBA00022679"/>
    </source>
</evidence>
<dbReference type="FunFam" id="3.40.1190.20:FF:000003">
    <property type="entry name" value="Phosphomethylpyrimidine kinase ThiD"/>
    <property type="match status" value="1"/>
</dbReference>
<dbReference type="GO" id="GO:0008972">
    <property type="term" value="F:phosphomethylpyrimidine kinase activity"/>
    <property type="evidence" value="ECO:0007669"/>
    <property type="project" value="InterPro"/>
</dbReference>
<dbReference type="NCBIfam" id="TIGR00097">
    <property type="entry name" value="HMP-P_kinase"/>
    <property type="match status" value="1"/>
</dbReference>
<dbReference type="GO" id="GO:0005524">
    <property type="term" value="F:ATP binding"/>
    <property type="evidence" value="ECO:0007669"/>
    <property type="project" value="UniProtKB-KW"/>
</dbReference>
<keyword evidence="4" id="KW-0547">Nucleotide-binding</keyword>
<evidence type="ECO:0000313" key="10">
    <source>
        <dbReference type="Proteomes" id="UP000196708"/>
    </source>
</evidence>
<dbReference type="EMBL" id="CP018835">
    <property type="protein sequence ID" value="ASA54783.1"/>
    <property type="molecule type" value="Genomic_DNA"/>
</dbReference>
<feature type="domain" description="Pyridoxamine kinase/Phosphomethylpyrimidine kinase" evidence="8">
    <location>
        <begin position="41"/>
        <end position="293"/>
    </location>
</feature>
<accession>A0A1Z2SC75</accession>
<dbReference type="GO" id="GO:0008902">
    <property type="term" value="F:hydroxymethylpyrimidine kinase activity"/>
    <property type="evidence" value="ECO:0007669"/>
    <property type="project" value="UniProtKB-EC"/>
</dbReference>
<evidence type="ECO:0000256" key="7">
    <source>
        <dbReference type="SAM" id="MobiDB-lite"/>
    </source>
</evidence>
<evidence type="ECO:0000256" key="5">
    <source>
        <dbReference type="ARBA" id="ARBA00022777"/>
    </source>
</evidence>
<dbReference type="Pfam" id="PF08543">
    <property type="entry name" value="Phos_pyr_kin"/>
    <property type="match status" value="1"/>
</dbReference>
<sequence>MTLAQTAKRAQPSQHNLKGHTAMTPSSPSSIPVVLTIAGSDSSGGAGVQADIKTIAATGCYACSVMTASTAQNTQGVFDVLPLPVSHVMQQLDAVFSDLNIVAVKIGMLANAEIVEAVANKLQAVRPRHLVIDPVLLSTSGRMLLSQDALQPLQDRLLPMADLVTPNLPEAAVLLGYPTGDTEDESIQRPTEMIADLQRLGLPAILLKGGHADDPHYSQDWLITASTTTMFSAPRIDESNTHGTGCTLSSAIAAYLARGHSLSSAVEAAKTYISGAIRHASQLDVGRGKGPLHHFYQQTVEQQTIGQSSLISPSIKLTDVSDITQYKP</sequence>
<evidence type="ECO:0000259" key="8">
    <source>
        <dbReference type="Pfam" id="PF08543"/>
    </source>
</evidence>
<dbReference type="InterPro" id="IPR004399">
    <property type="entry name" value="HMP/HMP-P_kinase_dom"/>
</dbReference>
<evidence type="ECO:0000256" key="6">
    <source>
        <dbReference type="ARBA" id="ARBA00022840"/>
    </source>
</evidence>
<dbReference type="AlphaFoldDB" id="A0A1Z2SC75"/>
<dbReference type="EC" id="2.7.1.49" evidence="2"/>
<dbReference type="SUPFAM" id="SSF53613">
    <property type="entry name" value="Ribokinase-like"/>
    <property type="match status" value="1"/>
</dbReference>
<dbReference type="Proteomes" id="UP000196708">
    <property type="component" value="Chromosome 1"/>
</dbReference>
<dbReference type="PANTHER" id="PTHR20858">
    <property type="entry name" value="PHOSPHOMETHYLPYRIMIDINE KINASE"/>
    <property type="match status" value="1"/>
</dbReference>
<dbReference type="CDD" id="cd01169">
    <property type="entry name" value="HMPP_kinase"/>
    <property type="match status" value="1"/>
</dbReference>
<evidence type="ECO:0000256" key="2">
    <source>
        <dbReference type="ARBA" id="ARBA00012135"/>
    </source>
</evidence>
<proteinExistence type="predicted"/>
<dbReference type="PANTHER" id="PTHR20858:SF17">
    <property type="entry name" value="HYDROXYMETHYLPYRIMIDINE_PHOSPHOMETHYLPYRIMIDINE KINASE THI20-RELATED"/>
    <property type="match status" value="1"/>
</dbReference>
<dbReference type="GO" id="GO:0005829">
    <property type="term" value="C:cytosol"/>
    <property type="evidence" value="ECO:0007669"/>
    <property type="project" value="TreeGrafter"/>
</dbReference>
<evidence type="ECO:0000313" key="9">
    <source>
        <dbReference type="EMBL" id="ASA54783.1"/>
    </source>
</evidence>